<dbReference type="EMBL" id="ML739037">
    <property type="protein sequence ID" value="KAE8356509.1"/>
    <property type="molecule type" value="Genomic_DNA"/>
</dbReference>
<dbReference type="Proteomes" id="UP000327118">
    <property type="component" value="Unassembled WGS sequence"/>
</dbReference>
<sequence>MSINWFRTLSRGPFFESLRQSYTTSPVSSEFLRSSSSGFINPRHHVVTTSCVTQHLSESEIARLSDEEVLALFTTGFFSGFVFACERSILNMGGWRLLPVQFSNFEDDLAAITIWDHTKIPSTRLLPLGSRLFGSFKLIDKHLSISSGSEPSYVDYGFGSDRFAFGGCHRVQISRSPQPEIQLQQFICNPSKNSPPAMRYLDRFHSVYEKLLFADGIRSVLTRG</sequence>
<evidence type="ECO:0000313" key="1">
    <source>
        <dbReference type="EMBL" id="KAE8356509.1"/>
    </source>
</evidence>
<evidence type="ECO:0000313" key="2">
    <source>
        <dbReference type="Proteomes" id="UP000327118"/>
    </source>
</evidence>
<organism evidence="1 2">
    <name type="scientific">Aspergillus coremiiformis</name>
    <dbReference type="NCBI Taxonomy" id="138285"/>
    <lineage>
        <taxon>Eukaryota</taxon>
        <taxon>Fungi</taxon>
        <taxon>Dikarya</taxon>
        <taxon>Ascomycota</taxon>
        <taxon>Pezizomycotina</taxon>
        <taxon>Eurotiomycetes</taxon>
        <taxon>Eurotiomycetidae</taxon>
        <taxon>Eurotiales</taxon>
        <taxon>Aspergillaceae</taxon>
        <taxon>Aspergillus</taxon>
        <taxon>Aspergillus subgen. Circumdati</taxon>
    </lineage>
</organism>
<dbReference type="OrthoDB" id="3354680at2759"/>
<name>A0A5N6ZIA8_9EURO</name>
<gene>
    <name evidence="1" type="ORF">BDV28DRAFT_126763</name>
</gene>
<dbReference type="AlphaFoldDB" id="A0A5N6ZIA8"/>
<reference evidence="2" key="1">
    <citation type="submission" date="2019-04" db="EMBL/GenBank/DDBJ databases">
        <title>Friends and foes A comparative genomics studyof 23 Aspergillus species from section Flavi.</title>
        <authorList>
            <consortium name="DOE Joint Genome Institute"/>
            <person name="Kjaerbolling I."/>
            <person name="Vesth T."/>
            <person name="Frisvad J.C."/>
            <person name="Nybo J.L."/>
            <person name="Theobald S."/>
            <person name="Kildgaard S."/>
            <person name="Isbrandt T."/>
            <person name="Kuo A."/>
            <person name="Sato A."/>
            <person name="Lyhne E.K."/>
            <person name="Kogle M.E."/>
            <person name="Wiebenga A."/>
            <person name="Kun R.S."/>
            <person name="Lubbers R.J."/>
            <person name="Makela M.R."/>
            <person name="Barry K."/>
            <person name="Chovatia M."/>
            <person name="Clum A."/>
            <person name="Daum C."/>
            <person name="Haridas S."/>
            <person name="He G."/>
            <person name="LaButti K."/>
            <person name="Lipzen A."/>
            <person name="Mondo S."/>
            <person name="Riley R."/>
            <person name="Salamov A."/>
            <person name="Simmons B.A."/>
            <person name="Magnuson J.K."/>
            <person name="Henrissat B."/>
            <person name="Mortensen U.H."/>
            <person name="Larsen T.O."/>
            <person name="Devries R.P."/>
            <person name="Grigoriev I.V."/>
            <person name="Machida M."/>
            <person name="Baker S.E."/>
            <person name="Andersen M.R."/>
        </authorList>
    </citation>
    <scope>NUCLEOTIDE SEQUENCE [LARGE SCALE GENOMIC DNA]</scope>
    <source>
        <strain evidence="2">CBS 553.77</strain>
    </source>
</reference>
<protein>
    <submittedName>
        <fullName evidence="1">Uncharacterized protein</fullName>
    </submittedName>
</protein>
<proteinExistence type="predicted"/>
<accession>A0A5N6ZIA8</accession>
<keyword evidence="2" id="KW-1185">Reference proteome</keyword>